<dbReference type="PROSITE" id="PS51257">
    <property type="entry name" value="PROKAR_LIPOPROTEIN"/>
    <property type="match status" value="1"/>
</dbReference>
<reference evidence="3" key="1">
    <citation type="submission" date="2020-05" db="EMBL/GenBank/DDBJ databases">
        <authorList>
            <person name="Chiriac C."/>
            <person name="Salcher M."/>
            <person name="Ghai R."/>
            <person name="Kavagutti S V."/>
        </authorList>
    </citation>
    <scope>NUCLEOTIDE SEQUENCE</scope>
</reference>
<dbReference type="Gene3D" id="3.40.190.10">
    <property type="entry name" value="Periplasmic binding protein-like II"/>
    <property type="match status" value="2"/>
</dbReference>
<gene>
    <name evidence="3" type="ORF">UFOPK2171_00307</name>
    <name evidence="4" type="ORF">UFOPK2237_00556</name>
</gene>
<protein>
    <submittedName>
        <fullName evidence="3">Unannotated protein</fullName>
    </submittedName>
</protein>
<dbReference type="GO" id="GO:0030288">
    <property type="term" value="C:outer membrane-bounded periplasmic space"/>
    <property type="evidence" value="ECO:0007669"/>
    <property type="project" value="TreeGrafter"/>
</dbReference>
<proteinExistence type="inferred from homology"/>
<sequence length="342" mass="36635">MLSRRLLAASALSLSVLVSGCASETTSEPNASSTADSNAGSITLYSGRSEELIAPLLELFTSETGIVVNVRYGESSEMAATILEEGNNTKADVFFSQDAGALGAVSQEATTYTLPEEVLNLVPAKFRAKDGSWVGVSGRSRVLAYNPELVTDLPKSVFDLADPGWKGRIAIAPTNASFQSFVTGMRVTEGDEKTLEFLSAMKENAILYEKNSQILDAVENGEVAAGLLNHYYWFEKAAEIGAENMNSKITWFADGDAGNLVNVAGVSLISDNPNALVFAKWLLGETAQKYFLETTFEYSLTSDVSPDPAMPKLSEINGPEIDLSNLSSLEQTLQLLTEAGLI</sequence>
<evidence type="ECO:0000313" key="3">
    <source>
        <dbReference type="EMBL" id="CAB4644574.1"/>
    </source>
</evidence>
<dbReference type="AlphaFoldDB" id="A0A6J6K8B0"/>
<dbReference type="InterPro" id="IPR026045">
    <property type="entry name" value="Ferric-bd"/>
</dbReference>
<organism evidence="3">
    <name type="scientific">freshwater metagenome</name>
    <dbReference type="NCBI Taxonomy" id="449393"/>
    <lineage>
        <taxon>unclassified sequences</taxon>
        <taxon>metagenomes</taxon>
        <taxon>ecological metagenomes</taxon>
    </lineage>
</organism>
<dbReference type="EMBL" id="CAEZWI010000051">
    <property type="protein sequence ID" value="CAB4651649.1"/>
    <property type="molecule type" value="Genomic_DNA"/>
</dbReference>
<dbReference type="PANTHER" id="PTHR30006">
    <property type="entry name" value="THIAMINE-BINDING PERIPLASMIC PROTEIN-RELATED"/>
    <property type="match status" value="1"/>
</dbReference>
<evidence type="ECO:0000256" key="1">
    <source>
        <dbReference type="ARBA" id="ARBA00008520"/>
    </source>
</evidence>
<dbReference type="EMBL" id="CAEZWD010000021">
    <property type="protein sequence ID" value="CAB4644574.1"/>
    <property type="molecule type" value="Genomic_DNA"/>
</dbReference>
<name>A0A6J6K8B0_9ZZZZ</name>
<keyword evidence="2" id="KW-0732">Signal</keyword>
<dbReference type="CDD" id="cd13543">
    <property type="entry name" value="PBP2_Fbp"/>
    <property type="match status" value="1"/>
</dbReference>
<evidence type="ECO:0000313" key="4">
    <source>
        <dbReference type="EMBL" id="CAB4651649.1"/>
    </source>
</evidence>
<dbReference type="Pfam" id="PF13416">
    <property type="entry name" value="SBP_bac_8"/>
    <property type="match status" value="1"/>
</dbReference>
<dbReference type="InterPro" id="IPR006059">
    <property type="entry name" value="SBP"/>
</dbReference>
<dbReference type="SUPFAM" id="SSF53850">
    <property type="entry name" value="Periplasmic binding protein-like II"/>
    <property type="match status" value="1"/>
</dbReference>
<evidence type="ECO:0000256" key="2">
    <source>
        <dbReference type="ARBA" id="ARBA00022729"/>
    </source>
</evidence>
<comment type="similarity">
    <text evidence="1">Belongs to the bacterial solute-binding protein 1 family.</text>
</comment>
<dbReference type="PANTHER" id="PTHR30006:SF15">
    <property type="entry name" value="IRON-UTILIZATION PERIPLASMIC PROTEIN"/>
    <property type="match status" value="1"/>
</dbReference>
<dbReference type="PIRSF" id="PIRSF002825">
    <property type="entry name" value="CfbpA"/>
    <property type="match status" value="1"/>
</dbReference>
<accession>A0A6J6K8B0</accession>